<dbReference type="EMBL" id="JAULSW010000003">
    <property type="protein sequence ID" value="KAK3386970.1"/>
    <property type="molecule type" value="Genomic_DNA"/>
</dbReference>
<accession>A0AAE0NT34</accession>
<comment type="caution">
    <text evidence="2">The sequence shown here is derived from an EMBL/GenBank/DDBJ whole genome shotgun (WGS) entry which is preliminary data.</text>
</comment>
<organism evidence="2 3">
    <name type="scientific">Podospora didyma</name>
    <dbReference type="NCBI Taxonomy" id="330526"/>
    <lineage>
        <taxon>Eukaryota</taxon>
        <taxon>Fungi</taxon>
        <taxon>Dikarya</taxon>
        <taxon>Ascomycota</taxon>
        <taxon>Pezizomycotina</taxon>
        <taxon>Sordariomycetes</taxon>
        <taxon>Sordariomycetidae</taxon>
        <taxon>Sordariales</taxon>
        <taxon>Podosporaceae</taxon>
        <taxon>Podospora</taxon>
    </lineage>
</organism>
<feature type="signal peptide" evidence="1">
    <location>
        <begin position="1"/>
        <end position="18"/>
    </location>
</feature>
<protein>
    <recommendedName>
        <fullName evidence="4">Hydrophobin</fullName>
    </recommendedName>
</protein>
<evidence type="ECO:0000256" key="1">
    <source>
        <dbReference type="SAM" id="SignalP"/>
    </source>
</evidence>
<feature type="chain" id="PRO_5042196319" description="Hydrophobin" evidence="1">
    <location>
        <begin position="19"/>
        <end position="99"/>
    </location>
</feature>
<sequence length="99" mass="9785">MTTSTILSISAYVALAMAAPSAAPDVAPAPAELGIAQSAASLGAIDVDLSGLAAQPGGGLVAADTCGALSPCVGHQCVRIVCCPQRTTIYCVTYRYGPC</sequence>
<keyword evidence="1" id="KW-0732">Signal</keyword>
<name>A0AAE0NT34_9PEZI</name>
<evidence type="ECO:0008006" key="4">
    <source>
        <dbReference type="Google" id="ProtNLM"/>
    </source>
</evidence>
<proteinExistence type="predicted"/>
<reference evidence="2" key="2">
    <citation type="submission" date="2023-06" db="EMBL/GenBank/DDBJ databases">
        <authorList>
            <consortium name="Lawrence Berkeley National Laboratory"/>
            <person name="Haridas S."/>
            <person name="Hensen N."/>
            <person name="Bonometti L."/>
            <person name="Westerberg I."/>
            <person name="Brannstrom I.O."/>
            <person name="Guillou S."/>
            <person name="Cros-Aarteil S."/>
            <person name="Calhoun S."/>
            <person name="Kuo A."/>
            <person name="Mondo S."/>
            <person name="Pangilinan J."/>
            <person name="Riley R."/>
            <person name="LaButti K."/>
            <person name="Andreopoulos B."/>
            <person name="Lipzen A."/>
            <person name="Chen C."/>
            <person name="Yanf M."/>
            <person name="Daum C."/>
            <person name="Ng V."/>
            <person name="Clum A."/>
            <person name="Steindorff A."/>
            <person name="Ohm R."/>
            <person name="Martin F."/>
            <person name="Silar P."/>
            <person name="Natvig D."/>
            <person name="Lalanne C."/>
            <person name="Gautier V."/>
            <person name="Ament-velasquez S.L."/>
            <person name="Kruys A."/>
            <person name="Hutchinson M.I."/>
            <person name="Powell A.J."/>
            <person name="Barry K."/>
            <person name="Miller A.N."/>
            <person name="Grigoriev I.V."/>
            <person name="Debuchy R."/>
            <person name="Gladieux P."/>
            <person name="Thoren M.H."/>
            <person name="Johannesson H."/>
        </authorList>
    </citation>
    <scope>NUCLEOTIDE SEQUENCE</scope>
    <source>
        <strain evidence="2">CBS 232.78</strain>
    </source>
</reference>
<evidence type="ECO:0000313" key="2">
    <source>
        <dbReference type="EMBL" id="KAK3386970.1"/>
    </source>
</evidence>
<evidence type="ECO:0000313" key="3">
    <source>
        <dbReference type="Proteomes" id="UP001285441"/>
    </source>
</evidence>
<dbReference type="AlphaFoldDB" id="A0AAE0NT34"/>
<gene>
    <name evidence="2" type="ORF">B0H63DRAFT_521047</name>
</gene>
<keyword evidence="3" id="KW-1185">Reference proteome</keyword>
<dbReference type="Proteomes" id="UP001285441">
    <property type="component" value="Unassembled WGS sequence"/>
</dbReference>
<reference evidence="2" key="1">
    <citation type="journal article" date="2023" name="Mol. Phylogenet. Evol.">
        <title>Genome-scale phylogeny and comparative genomics of the fungal order Sordariales.</title>
        <authorList>
            <person name="Hensen N."/>
            <person name="Bonometti L."/>
            <person name="Westerberg I."/>
            <person name="Brannstrom I.O."/>
            <person name="Guillou S."/>
            <person name="Cros-Aarteil S."/>
            <person name="Calhoun S."/>
            <person name="Haridas S."/>
            <person name="Kuo A."/>
            <person name="Mondo S."/>
            <person name="Pangilinan J."/>
            <person name="Riley R."/>
            <person name="LaButti K."/>
            <person name="Andreopoulos B."/>
            <person name="Lipzen A."/>
            <person name="Chen C."/>
            <person name="Yan M."/>
            <person name="Daum C."/>
            <person name="Ng V."/>
            <person name="Clum A."/>
            <person name="Steindorff A."/>
            <person name="Ohm R.A."/>
            <person name="Martin F."/>
            <person name="Silar P."/>
            <person name="Natvig D.O."/>
            <person name="Lalanne C."/>
            <person name="Gautier V."/>
            <person name="Ament-Velasquez S.L."/>
            <person name="Kruys A."/>
            <person name="Hutchinson M.I."/>
            <person name="Powell A.J."/>
            <person name="Barry K."/>
            <person name="Miller A.N."/>
            <person name="Grigoriev I.V."/>
            <person name="Debuchy R."/>
            <person name="Gladieux P."/>
            <person name="Hiltunen Thoren M."/>
            <person name="Johannesson H."/>
        </authorList>
    </citation>
    <scope>NUCLEOTIDE SEQUENCE</scope>
    <source>
        <strain evidence="2">CBS 232.78</strain>
    </source>
</reference>